<evidence type="ECO:0000256" key="3">
    <source>
        <dbReference type="ARBA" id="ARBA00023277"/>
    </source>
</evidence>
<dbReference type="PROSITE" id="PS00775">
    <property type="entry name" value="GLYCOSYL_HYDROL_F3"/>
    <property type="match status" value="1"/>
</dbReference>
<dbReference type="InterPro" id="IPR019800">
    <property type="entry name" value="Glyco_hydro_3_AS"/>
</dbReference>
<evidence type="ECO:0000256" key="2">
    <source>
        <dbReference type="ARBA" id="ARBA00022801"/>
    </source>
</evidence>
<feature type="domain" description="Fibronectin type III-like" evidence="5">
    <location>
        <begin position="663"/>
        <end position="733"/>
    </location>
</feature>
<reference evidence="6" key="2">
    <citation type="submission" date="2021-09" db="EMBL/GenBank/DDBJ databases">
        <authorList>
            <person name="Gilroy R."/>
        </authorList>
    </citation>
    <scope>NUCLEOTIDE SEQUENCE</scope>
    <source>
        <strain evidence="6">CHK165-8395</strain>
    </source>
</reference>
<dbReference type="SUPFAM" id="SSF52279">
    <property type="entry name" value="Beta-D-glucan exohydrolase, C-terminal domain"/>
    <property type="match status" value="1"/>
</dbReference>
<dbReference type="InterPro" id="IPR002772">
    <property type="entry name" value="Glyco_hydro_3_C"/>
</dbReference>
<comment type="similarity">
    <text evidence="1 4">Belongs to the glycosyl hydrolase 3 family.</text>
</comment>
<evidence type="ECO:0000313" key="7">
    <source>
        <dbReference type="Proteomes" id="UP000718012"/>
    </source>
</evidence>
<proteinExistence type="inferred from homology"/>
<dbReference type="Gene3D" id="3.20.20.300">
    <property type="entry name" value="Glycoside hydrolase, family 3, N-terminal domain"/>
    <property type="match status" value="1"/>
</dbReference>
<keyword evidence="4" id="KW-0326">Glycosidase</keyword>
<dbReference type="Pfam" id="PF01915">
    <property type="entry name" value="Glyco_hydro_3_C"/>
    <property type="match status" value="1"/>
</dbReference>
<keyword evidence="3" id="KW-0119">Carbohydrate metabolism</keyword>
<evidence type="ECO:0000313" key="6">
    <source>
        <dbReference type="EMBL" id="HJF07735.1"/>
    </source>
</evidence>
<dbReference type="Pfam" id="PF14310">
    <property type="entry name" value="Fn3-like"/>
    <property type="match status" value="1"/>
</dbReference>
<dbReference type="Gene3D" id="2.60.40.10">
    <property type="entry name" value="Immunoglobulins"/>
    <property type="match status" value="1"/>
</dbReference>
<reference evidence="6" key="1">
    <citation type="journal article" date="2021" name="PeerJ">
        <title>Extensive microbial diversity within the chicken gut microbiome revealed by metagenomics and culture.</title>
        <authorList>
            <person name="Gilroy R."/>
            <person name="Ravi A."/>
            <person name="Getino M."/>
            <person name="Pursley I."/>
            <person name="Horton D.L."/>
            <person name="Alikhan N.F."/>
            <person name="Baker D."/>
            <person name="Gharbi K."/>
            <person name="Hall N."/>
            <person name="Watson M."/>
            <person name="Adriaenssens E.M."/>
            <person name="Foster-Nyarko E."/>
            <person name="Jarju S."/>
            <person name="Secka A."/>
            <person name="Antonio M."/>
            <person name="Oren A."/>
            <person name="Chaudhuri R.R."/>
            <person name="La Ragione R."/>
            <person name="Hildebrand F."/>
            <person name="Pallen M.J."/>
        </authorList>
    </citation>
    <scope>NUCLEOTIDE SEQUENCE</scope>
    <source>
        <strain evidence="6">CHK165-8395</strain>
    </source>
</reference>
<dbReference type="FunFam" id="2.60.40.10:FF:000495">
    <property type="entry name" value="Periplasmic beta-glucosidase"/>
    <property type="match status" value="1"/>
</dbReference>
<dbReference type="GO" id="GO:0008422">
    <property type="term" value="F:beta-glucosidase activity"/>
    <property type="evidence" value="ECO:0007669"/>
    <property type="project" value="UniProtKB-ARBA"/>
</dbReference>
<dbReference type="InterPro" id="IPR017853">
    <property type="entry name" value="GH"/>
</dbReference>
<evidence type="ECO:0000256" key="4">
    <source>
        <dbReference type="RuleBase" id="RU361161"/>
    </source>
</evidence>
<dbReference type="PANTHER" id="PTHR42715:SF10">
    <property type="entry name" value="BETA-GLUCOSIDASE"/>
    <property type="match status" value="1"/>
</dbReference>
<keyword evidence="2 4" id="KW-0378">Hydrolase</keyword>
<dbReference type="Pfam" id="PF00933">
    <property type="entry name" value="Glyco_hydro_3"/>
    <property type="match status" value="1"/>
</dbReference>
<dbReference type="EMBL" id="DYXD01000135">
    <property type="protein sequence ID" value="HJF07735.1"/>
    <property type="molecule type" value="Genomic_DNA"/>
</dbReference>
<dbReference type="PRINTS" id="PR00133">
    <property type="entry name" value="GLHYDRLASE3"/>
</dbReference>
<dbReference type="InterPro" id="IPR013783">
    <property type="entry name" value="Ig-like_fold"/>
</dbReference>
<name>A0A921K2Z9_9BACT</name>
<dbReference type="Proteomes" id="UP000718012">
    <property type="component" value="Unassembled WGS sequence"/>
</dbReference>
<dbReference type="InterPro" id="IPR001764">
    <property type="entry name" value="Glyco_hydro_3_N"/>
</dbReference>
<sequence>MKKQLLSGVCIFLFISTLQAHHERTPIYLDETQPIEQRIEDALSRMTLKEKIAMIHAQAKFSSPGVARLGIPEIWCTDGPHGIRPEVLWDEWEQAKWTNDSCTAFPALTCLAATWDPQISLLYGKSIGEEARYRNKSILLGPGVNIYRTPLNGRNFEYMGEDPYLASKMVVPYIQGVQSNGVAACVKHYALNNNEINRHTTNVIVDDRALHEIYLPAFKAAVQEGNVWSIMGSYNLYKNQHCCHNQYLINDILKKEWGFDGVVISDWGGVHDTGQAITNGLDLEFGSWTNGLTNGTSNAYNNYYMADPYLKRIKLGQVGTKELDDKIRRILRLIFRTTMNRNRPYGSFATPEHFMAARSIGEQGIVLLQNKNNVLPINIAKTKKIAVIGENAIKMMTVGGGSSSLKALHEISPLEGIKSRLKDKVEIVYARGYVGDSTNEYNGVITGQNLKDNRSAKELIDEAIKISQDADYVIFIGGLNKSAGQDCEDADRKSIELPYNQDKVIEALSKVNKNVIVVNISGNAIAMPWVKKVPAIIQAWFLGSEAGNALASILVGDVNPSGKLPFTFPAKLEHVGAHKLNSYPGVKRENSSIIDEKYNESIYVGYRWMEKEDIKPLFAFGHGLSYTTFKYGQPSISTTQMTTNDTLTITIPITNIGKREGAEVVQLYIADKKSSLPRPIKELKGFQKVQLAPGETQYVSFIVDQNSLSYFNDTLHKWIAEAGEFEAIIGSSSEEIKARINFELK</sequence>
<dbReference type="InterPro" id="IPR036962">
    <property type="entry name" value="Glyco_hydro_3_N_sf"/>
</dbReference>
<evidence type="ECO:0000259" key="5">
    <source>
        <dbReference type="SMART" id="SM01217"/>
    </source>
</evidence>
<organism evidence="6 7">
    <name type="scientific">Phocaeicola coprocola</name>
    <dbReference type="NCBI Taxonomy" id="310298"/>
    <lineage>
        <taxon>Bacteria</taxon>
        <taxon>Pseudomonadati</taxon>
        <taxon>Bacteroidota</taxon>
        <taxon>Bacteroidia</taxon>
        <taxon>Bacteroidales</taxon>
        <taxon>Bacteroidaceae</taxon>
        <taxon>Phocaeicola</taxon>
    </lineage>
</organism>
<dbReference type="AlphaFoldDB" id="A0A921K2Z9"/>
<dbReference type="InterPro" id="IPR036881">
    <property type="entry name" value="Glyco_hydro_3_C_sf"/>
</dbReference>
<dbReference type="Gene3D" id="3.40.50.1700">
    <property type="entry name" value="Glycoside hydrolase family 3 C-terminal domain"/>
    <property type="match status" value="1"/>
</dbReference>
<dbReference type="SMART" id="SM01217">
    <property type="entry name" value="Fn3_like"/>
    <property type="match status" value="1"/>
</dbReference>
<evidence type="ECO:0000256" key="1">
    <source>
        <dbReference type="ARBA" id="ARBA00005336"/>
    </source>
</evidence>
<protein>
    <submittedName>
        <fullName evidence="6">Glycoside hydrolase family 3 C-terminal domain-containing protein</fullName>
    </submittedName>
</protein>
<dbReference type="InterPro" id="IPR026891">
    <property type="entry name" value="Fn3-like"/>
</dbReference>
<dbReference type="PANTHER" id="PTHR42715">
    <property type="entry name" value="BETA-GLUCOSIDASE"/>
    <property type="match status" value="1"/>
</dbReference>
<comment type="caution">
    <text evidence="6">The sequence shown here is derived from an EMBL/GenBank/DDBJ whole genome shotgun (WGS) entry which is preliminary data.</text>
</comment>
<gene>
    <name evidence="6" type="ORF">K8U81_06030</name>
</gene>
<accession>A0A921K2Z9</accession>
<dbReference type="SUPFAM" id="SSF51445">
    <property type="entry name" value="(Trans)glycosidases"/>
    <property type="match status" value="1"/>
</dbReference>
<dbReference type="InterPro" id="IPR050288">
    <property type="entry name" value="Cellulose_deg_GH3"/>
</dbReference>
<dbReference type="GO" id="GO:0005975">
    <property type="term" value="P:carbohydrate metabolic process"/>
    <property type="evidence" value="ECO:0007669"/>
    <property type="project" value="InterPro"/>
</dbReference>